<dbReference type="EMBL" id="JAVDRL010000013">
    <property type="protein sequence ID" value="MDR6533498.1"/>
    <property type="molecule type" value="Genomic_DNA"/>
</dbReference>
<dbReference type="Proteomes" id="UP001262754">
    <property type="component" value="Unassembled WGS sequence"/>
</dbReference>
<comment type="caution">
    <text evidence="2">The sequence shown here is derived from an EMBL/GenBank/DDBJ whole genome shotgun (WGS) entry which is preliminary data.</text>
</comment>
<name>A0ABU1N4Z1_9CAUL</name>
<gene>
    <name evidence="2" type="ORF">J2800_004264</name>
</gene>
<proteinExistence type="predicted"/>
<keyword evidence="3" id="KW-1185">Reference proteome</keyword>
<evidence type="ECO:0000256" key="1">
    <source>
        <dbReference type="SAM" id="MobiDB-lite"/>
    </source>
</evidence>
<feature type="region of interest" description="Disordered" evidence="1">
    <location>
        <begin position="1"/>
        <end position="21"/>
    </location>
</feature>
<feature type="compositionally biased region" description="Gly residues" evidence="1">
    <location>
        <begin position="1"/>
        <end position="12"/>
    </location>
</feature>
<dbReference type="RefSeq" id="WP_244322619.1">
    <property type="nucleotide sequence ID" value="NZ_CP048815.1"/>
</dbReference>
<dbReference type="Pfam" id="PF09912">
    <property type="entry name" value="DUF2141"/>
    <property type="match status" value="1"/>
</dbReference>
<dbReference type="InterPro" id="IPR018673">
    <property type="entry name" value="DUF2141"/>
</dbReference>
<evidence type="ECO:0000313" key="3">
    <source>
        <dbReference type="Proteomes" id="UP001262754"/>
    </source>
</evidence>
<evidence type="ECO:0000313" key="2">
    <source>
        <dbReference type="EMBL" id="MDR6533498.1"/>
    </source>
</evidence>
<protein>
    <submittedName>
        <fullName evidence="2">Uncharacterized protein (DUF2141 family)</fullName>
    </submittedName>
</protein>
<sequence length="150" mass="16038">MSADDSGGGAGAGVASPGRTCEGRPTGVRLIVQVARLKSSQGEVAVTVYPSDPRRFLAPHGKLMRVRARADAPVTEACFYLPKPDAYAVAVYHDANANRDFDRNTVGLPVEGFAFSNDAPSKVGAPTFQAARFTVRPGDTVLRVKMRYVR</sequence>
<reference evidence="2 3" key="1">
    <citation type="submission" date="2023-07" db="EMBL/GenBank/DDBJ databases">
        <title>Sorghum-associated microbial communities from plants grown in Nebraska, USA.</title>
        <authorList>
            <person name="Schachtman D."/>
        </authorList>
    </citation>
    <scope>NUCLEOTIDE SEQUENCE [LARGE SCALE GENOMIC DNA]</scope>
    <source>
        <strain evidence="2 3">DS2154</strain>
    </source>
</reference>
<accession>A0ABU1N4Z1</accession>
<organism evidence="2 3">
    <name type="scientific">Caulobacter rhizosphaerae</name>
    <dbReference type="NCBI Taxonomy" id="2010972"/>
    <lineage>
        <taxon>Bacteria</taxon>
        <taxon>Pseudomonadati</taxon>
        <taxon>Pseudomonadota</taxon>
        <taxon>Alphaproteobacteria</taxon>
        <taxon>Caulobacterales</taxon>
        <taxon>Caulobacteraceae</taxon>
        <taxon>Caulobacter</taxon>
    </lineage>
</organism>